<keyword evidence="11" id="KW-1185">Reference proteome</keyword>
<dbReference type="InterPro" id="IPR001991">
    <property type="entry name" value="Na-dicarboxylate_symporter"/>
</dbReference>
<dbReference type="PANTHER" id="PTHR11958:SF63">
    <property type="entry name" value="AMINO ACID TRANSPORTER"/>
    <property type="match status" value="1"/>
</dbReference>
<evidence type="ECO:0000313" key="11">
    <source>
        <dbReference type="Proteomes" id="UP000030185"/>
    </source>
</evidence>
<keyword evidence="2" id="KW-0813">Transport</keyword>
<gene>
    <name evidence="10" type="ORF">MYP_4553</name>
</gene>
<evidence type="ECO:0000256" key="1">
    <source>
        <dbReference type="ARBA" id="ARBA00004651"/>
    </source>
</evidence>
<feature type="transmembrane region" description="Helical" evidence="9">
    <location>
        <begin position="357"/>
        <end position="383"/>
    </location>
</feature>
<evidence type="ECO:0008006" key="12">
    <source>
        <dbReference type="Google" id="ProtNLM"/>
    </source>
</evidence>
<evidence type="ECO:0000256" key="8">
    <source>
        <dbReference type="ARBA" id="ARBA00023180"/>
    </source>
</evidence>
<name>A0A098LMM4_9BACT</name>
<keyword evidence="3" id="KW-1003">Cell membrane</keyword>
<dbReference type="PRINTS" id="PR00173">
    <property type="entry name" value="EDTRNSPORT"/>
</dbReference>
<proteinExistence type="predicted"/>
<dbReference type="OrthoDB" id="9768885at2"/>
<dbReference type="GO" id="GO:1902475">
    <property type="term" value="P:L-alpha-amino acid transmembrane transport"/>
    <property type="evidence" value="ECO:0007669"/>
    <property type="project" value="UniProtKB-ARBA"/>
</dbReference>
<dbReference type="Proteomes" id="UP000030185">
    <property type="component" value="Unassembled WGS sequence"/>
</dbReference>
<feature type="transmembrane region" description="Helical" evidence="9">
    <location>
        <begin position="49"/>
        <end position="67"/>
    </location>
</feature>
<feature type="transmembrane region" description="Helical" evidence="9">
    <location>
        <begin position="166"/>
        <end position="184"/>
    </location>
</feature>
<dbReference type="EMBL" id="BBLT01000012">
    <property type="protein sequence ID" value="GAL87323.1"/>
    <property type="molecule type" value="Genomic_DNA"/>
</dbReference>
<dbReference type="InterPro" id="IPR050746">
    <property type="entry name" value="DAACS"/>
</dbReference>
<keyword evidence="5" id="KW-0769">Symport</keyword>
<dbReference type="Pfam" id="PF00375">
    <property type="entry name" value="SDF"/>
    <property type="match status" value="1"/>
</dbReference>
<feature type="transmembrane region" description="Helical" evidence="9">
    <location>
        <begin position="205"/>
        <end position="230"/>
    </location>
</feature>
<comment type="caution">
    <text evidence="10">The sequence shown here is derived from an EMBL/GenBank/DDBJ whole genome shotgun (WGS) entry which is preliminary data.</text>
</comment>
<sequence length="432" mass="46537">MDEKPKKSFPLYLQILLGMIAGILWGIYAPEFQEGAKVTVDYVKPFGTIFLRLLQMIAIPLILTSLISGIANLKDFAKVGRIGGKTILLFFCTAIIATFLGVTVAGFIKPGKVISEETRSQMISQYQEVTEKSISAFEKVQESPLSPLVEMIPPNFFGAASDNTRMLQVVFFGLLFGIALTRISSDKSATVVDFLEAVNEALLKMVMMIMAVAPVGVFALMASVLVELAGNGSQMVQLLYSLLWYAISVLIGLAIILFILYPAIFTFFSDVKYGQFFKGMRPAFLLAFTSSSSNATLPVTMERVEHHLKVPAEITGFVLPFGTTVNMDGTALYQSIAAVFIAQAFGLELTFFQQVTIVFTATLAAVGAAGIPGAGMITLIAVLKSTDIPIEGIALILAPDRILDMCRTLINVAGDAMAAVVVAGSEKSEENS</sequence>
<dbReference type="eggNOG" id="COG1301">
    <property type="taxonomic scope" value="Bacteria"/>
</dbReference>
<keyword evidence="6 9" id="KW-1133">Transmembrane helix</keyword>
<feature type="transmembrane region" description="Helical" evidence="9">
    <location>
        <begin position="331"/>
        <end position="351"/>
    </location>
</feature>
<evidence type="ECO:0000256" key="9">
    <source>
        <dbReference type="SAM" id="Phobius"/>
    </source>
</evidence>
<feature type="transmembrane region" description="Helical" evidence="9">
    <location>
        <begin position="87"/>
        <end position="108"/>
    </location>
</feature>
<reference evidence="10 11" key="1">
    <citation type="submission" date="2014-09" db="EMBL/GenBank/DDBJ databases">
        <title>Sporocytophaga myxococcoides PG-01 genome sequencing.</title>
        <authorList>
            <person name="Liu L."/>
            <person name="Gao P.J."/>
            <person name="Chen G.J."/>
            <person name="Wang L.S."/>
        </authorList>
    </citation>
    <scope>NUCLEOTIDE SEQUENCE [LARGE SCALE GENOMIC DNA]</scope>
    <source>
        <strain evidence="10 11">PG-01</strain>
    </source>
</reference>
<dbReference type="Gene3D" id="1.10.3860.10">
    <property type="entry name" value="Sodium:dicarboxylate symporter"/>
    <property type="match status" value="1"/>
</dbReference>
<evidence type="ECO:0000256" key="6">
    <source>
        <dbReference type="ARBA" id="ARBA00022989"/>
    </source>
</evidence>
<evidence type="ECO:0000256" key="5">
    <source>
        <dbReference type="ARBA" id="ARBA00022847"/>
    </source>
</evidence>
<dbReference type="GO" id="GO:0015293">
    <property type="term" value="F:symporter activity"/>
    <property type="evidence" value="ECO:0007669"/>
    <property type="project" value="UniProtKB-KW"/>
</dbReference>
<feature type="transmembrane region" description="Helical" evidence="9">
    <location>
        <begin position="12"/>
        <end position="29"/>
    </location>
</feature>
<dbReference type="PROSITE" id="PS00714">
    <property type="entry name" value="NA_DICARBOXYL_SYMP_2"/>
    <property type="match status" value="1"/>
</dbReference>
<dbReference type="RefSeq" id="WP_045468549.1">
    <property type="nucleotide sequence ID" value="NZ_BBLT01000012.1"/>
</dbReference>
<dbReference type="FunFam" id="1.10.3860.10:FF:000001">
    <property type="entry name" value="C4-dicarboxylate transport protein"/>
    <property type="match status" value="1"/>
</dbReference>
<protein>
    <recommendedName>
        <fullName evidence="12">Dicarboxylate/amino acid:cation symporter</fullName>
    </recommendedName>
</protein>
<dbReference type="PANTHER" id="PTHR11958">
    <property type="entry name" value="SODIUM/DICARBOXYLATE SYMPORTER-RELATED"/>
    <property type="match status" value="1"/>
</dbReference>
<comment type="subcellular location">
    <subcellularLocation>
        <location evidence="1">Cell membrane</location>
        <topology evidence="1">Multi-pass membrane protein</topology>
    </subcellularLocation>
</comment>
<evidence type="ECO:0000256" key="4">
    <source>
        <dbReference type="ARBA" id="ARBA00022692"/>
    </source>
</evidence>
<dbReference type="GO" id="GO:0006835">
    <property type="term" value="P:dicarboxylic acid transport"/>
    <property type="evidence" value="ECO:0007669"/>
    <property type="project" value="UniProtKB-ARBA"/>
</dbReference>
<accession>A0A098LMM4</accession>
<keyword evidence="7 9" id="KW-0472">Membrane</keyword>
<evidence type="ECO:0000256" key="3">
    <source>
        <dbReference type="ARBA" id="ARBA00022475"/>
    </source>
</evidence>
<dbReference type="STRING" id="153721.MYP_4553"/>
<dbReference type="InterPro" id="IPR018107">
    <property type="entry name" value="Na-dicarboxylate_symporter_CS"/>
</dbReference>
<evidence type="ECO:0000256" key="7">
    <source>
        <dbReference type="ARBA" id="ARBA00023136"/>
    </source>
</evidence>
<dbReference type="AlphaFoldDB" id="A0A098LMM4"/>
<feature type="transmembrane region" description="Helical" evidence="9">
    <location>
        <begin position="242"/>
        <end position="268"/>
    </location>
</feature>
<dbReference type="GO" id="GO:0005886">
    <property type="term" value="C:plasma membrane"/>
    <property type="evidence" value="ECO:0007669"/>
    <property type="project" value="UniProtKB-SubCell"/>
</dbReference>
<organism evidence="10 11">
    <name type="scientific">Sporocytophaga myxococcoides</name>
    <dbReference type="NCBI Taxonomy" id="153721"/>
    <lineage>
        <taxon>Bacteria</taxon>
        <taxon>Pseudomonadati</taxon>
        <taxon>Bacteroidota</taxon>
        <taxon>Cytophagia</taxon>
        <taxon>Cytophagales</taxon>
        <taxon>Cytophagaceae</taxon>
        <taxon>Sporocytophaga</taxon>
    </lineage>
</organism>
<evidence type="ECO:0000256" key="2">
    <source>
        <dbReference type="ARBA" id="ARBA00022448"/>
    </source>
</evidence>
<dbReference type="InterPro" id="IPR036458">
    <property type="entry name" value="Na:dicarbo_symporter_sf"/>
</dbReference>
<evidence type="ECO:0000313" key="10">
    <source>
        <dbReference type="EMBL" id="GAL87323.1"/>
    </source>
</evidence>
<keyword evidence="8" id="KW-0325">Glycoprotein</keyword>
<dbReference type="SUPFAM" id="SSF118215">
    <property type="entry name" value="Proton glutamate symport protein"/>
    <property type="match status" value="1"/>
</dbReference>
<keyword evidence="4 9" id="KW-0812">Transmembrane</keyword>